<dbReference type="RefSeq" id="WP_063874322.1">
    <property type="nucleotide sequence ID" value="NZ_CAWMRI010000267.1"/>
</dbReference>
<evidence type="ECO:0000313" key="2">
    <source>
        <dbReference type="EMBL" id="KZL48010.1"/>
    </source>
</evidence>
<dbReference type="InterPro" id="IPR029063">
    <property type="entry name" value="SAM-dependent_MTases_sf"/>
</dbReference>
<dbReference type="EMBL" id="LWAJ01000267">
    <property type="protein sequence ID" value="KZL48010.1"/>
    <property type="molecule type" value="Genomic_DNA"/>
</dbReference>
<proteinExistence type="predicted"/>
<organism evidence="2 3">
    <name type="scientific">Nodularia spumigena CENA596</name>
    <dbReference type="NCBI Taxonomy" id="1819295"/>
    <lineage>
        <taxon>Bacteria</taxon>
        <taxon>Bacillati</taxon>
        <taxon>Cyanobacteriota</taxon>
        <taxon>Cyanophyceae</taxon>
        <taxon>Nostocales</taxon>
        <taxon>Nodulariaceae</taxon>
        <taxon>Nodularia</taxon>
    </lineage>
</organism>
<dbReference type="CDD" id="cd02440">
    <property type="entry name" value="AdoMet_MTases"/>
    <property type="match status" value="1"/>
</dbReference>
<dbReference type="AlphaFoldDB" id="A0A166I7D6"/>
<sequence>MNNKQKDIFVQIHQNIPREGPGDSESTKNAFLKLIDLPPHPQILDIGCGPGFQTLDLASLTNGKIIAIDNHSVYVNELKQKVLQQGLSEKITVINADMFALDFPDASFDIIWAEGSIYIIGFENGLKQWKPLLNQRGYLVASELTWLKPNAPTELKEFWHEGYPAMQDIEGNLKIIQNSGYKIIDYFVLPESAWWNHYYQPLEEKLHGLRKHYQDDTEALEVINMEQFEIDLYRKYSEYYSYVFYIVQKL</sequence>
<evidence type="ECO:0000259" key="1">
    <source>
        <dbReference type="Pfam" id="PF13649"/>
    </source>
</evidence>
<gene>
    <name evidence="2" type="ORF">A2T98_20325</name>
</gene>
<comment type="caution">
    <text evidence="2">The sequence shown here is derived from an EMBL/GenBank/DDBJ whole genome shotgun (WGS) entry which is preliminary data.</text>
</comment>
<reference evidence="2 3" key="1">
    <citation type="submission" date="2016-04" db="EMBL/GenBank/DDBJ databases">
        <title>Draft Genome Assembly of the Bloom-forming Cyanobacterium Nodularia spumigena Strain CENA596 in Shrimp Production Ponds.</title>
        <authorList>
            <person name="Popin R.V."/>
            <person name="Rigonato J."/>
            <person name="Abreu V.A."/>
            <person name="Andreote A.P."/>
            <person name="Silveira S.B."/>
            <person name="Odebrecht C."/>
            <person name="Fiore M.F."/>
        </authorList>
    </citation>
    <scope>NUCLEOTIDE SEQUENCE [LARGE SCALE GENOMIC DNA]</scope>
    <source>
        <strain evidence="2 3">CENA596</strain>
    </source>
</reference>
<accession>A0A166I7D6</accession>
<dbReference type="Gene3D" id="3.40.50.150">
    <property type="entry name" value="Vaccinia Virus protein VP39"/>
    <property type="match status" value="1"/>
</dbReference>
<protein>
    <submittedName>
        <fullName evidence="2">SAM-dependent methyltransferase</fullName>
    </submittedName>
</protein>
<name>A0A166I7D6_NODSP</name>
<dbReference type="GO" id="GO:0032259">
    <property type="term" value="P:methylation"/>
    <property type="evidence" value="ECO:0007669"/>
    <property type="project" value="UniProtKB-KW"/>
</dbReference>
<keyword evidence="2" id="KW-0489">Methyltransferase</keyword>
<dbReference type="Proteomes" id="UP000076555">
    <property type="component" value="Unassembled WGS sequence"/>
</dbReference>
<keyword evidence="2" id="KW-0808">Transferase</keyword>
<evidence type="ECO:0000313" key="3">
    <source>
        <dbReference type="Proteomes" id="UP000076555"/>
    </source>
</evidence>
<dbReference type="Pfam" id="PF13649">
    <property type="entry name" value="Methyltransf_25"/>
    <property type="match status" value="1"/>
</dbReference>
<dbReference type="InterPro" id="IPR041698">
    <property type="entry name" value="Methyltransf_25"/>
</dbReference>
<dbReference type="GO" id="GO:0008168">
    <property type="term" value="F:methyltransferase activity"/>
    <property type="evidence" value="ECO:0007669"/>
    <property type="project" value="UniProtKB-KW"/>
</dbReference>
<dbReference type="OrthoDB" id="9772751at2"/>
<dbReference type="PANTHER" id="PTHR44068">
    <property type="entry name" value="ZGC:194242"/>
    <property type="match status" value="1"/>
</dbReference>
<dbReference type="InterPro" id="IPR050447">
    <property type="entry name" value="Erg6_SMT_methyltransf"/>
</dbReference>
<feature type="domain" description="Methyltransferase" evidence="1">
    <location>
        <begin position="43"/>
        <end position="136"/>
    </location>
</feature>
<dbReference type="PANTHER" id="PTHR44068:SF11">
    <property type="entry name" value="GERANYL DIPHOSPHATE 2-C-METHYLTRANSFERASE"/>
    <property type="match status" value="1"/>
</dbReference>
<dbReference type="SUPFAM" id="SSF53335">
    <property type="entry name" value="S-adenosyl-L-methionine-dependent methyltransferases"/>
    <property type="match status" value="1"/>
</dbReference>